<dbReference type="AlphaFoldDB" id="A0AA37MJT1"/>
<feature type="region of interest" description="Disordered" evidence="1">
    <location>
        <begin position="272"/>
        <end position="291"/>
    </location>
</feature>
<evidence type="ECO:0000313" key="2">
    <source>
        <dbReference type="EMBL" id="GJG29096.1"/>
    </source>
</evidence>
<gene>
    <name evidence="2" type="ORF">PRRU23_27960</name>
</gene>
<organism evidence="2 3">
    <name type="scientific">Segatella bryantii</name>
    <name type="common">Prevotella bryantii</name>
    <dbReference type="NCBI Taxonomy" id="77095"/>
    <lineage>
        <taxon>Bacteria</taxon>
        <taxon>Pseudomonadati</taxon>
        <taxon>Bacteroidota</taxon>
        <taxon>Bacteroidia</taxon>
        <taxon>Bacteroidales</taxon>
        <taxon>Prevotellaceae</taxon>
        <taxon>Segatella</taxon>
    </lineage>
</organism>
<reference evidence="2" key="1">
    <citation type="submission" date="2021-08" db="EMBL/GenBank/DDBJ databases">
        <title>Prevotella lacticifex sp. nov., isolated from rumen of cow.</title>
        <authorList>
            <person name="Shinkai T."/>
            <person name="Ikeyama N."/>
            <person name="Kumagai M."/>
            <person name="Ohmori H."/>
            <person name="Sakamoto M."/>
            <person name="Ohkuma M."/>
            <person name="Mitsumori M."/>
        </authorList>
    </citation>
    <scope>NUCLEOTIDE SEQUENCE</scope>
    <source>
        <strain evidence="2">DSM 11371</strain>
    </source>
</reference>
<comment type="caution">
    <text evidence="2">The sequence shown here is derived from an EMBL/GenBank/DDBJ whole genome shotgun (WGS) entry which is preliminary data.</text>
</comment>
<dbReference type="Proteomes" id="UP000887043">
    <property type="component" value="Unassembled WGS sequence"/>
</dbReference>
<evidence type="ECO:0008006" key="4">
    <source>
        <dbReference type="Google" id="ProtNLM"/>
    </source>
</evidence>
<protein>
    <recommendedName>
        <fullName evidence="4">MarR family transcriptional regulator</fullName>
    </recommendedName>
</protein>
<accession>A0AA37MJT1</accession>
<evidence type="ECO:0000313" key="3">
    <source>
        <dbReference type="Proteomes" id="UP000887043"/>
    </source>
</evidence>
<proteinExistence type="predicted"/>
<sequence length="291" mass="33575">MKIEINDKIINACKLNRPVLDLLCPKRSGRYTKLEAYIDLLDRIASQKNDDVHTGEVVSVVPGEFAVTITELSVKWNWHRATVRSFLDSLEEIGEIKKIIQKHCYKVSMVNHVRMFIPIDTPEDMLDYCRILYVHLSMRLRSMNELVPFAEQYCRLSAESEGVNRRYWCDEAYIIRFVHALIISSFKATRQSGEVSLDSSFESLMLDTLRGDQPWTVGKWIQAASLLDIALDEKRRPSLDMDMHHVFSEDDLSLLGKLYDYYLSVQSRCNKPQSLAAESVGSSEQKDDTRK</sequence>
<name>A0AA37MJT1_SEGBR</name>
<dbReference type="EMBL" id="BPTR01000002">
    <property type="protein sequence ID" value="GJG29096.1"/>
    <property type="molecule type" value="Genomic_DNA"/>
</dbReference>
<evidence type="ECO:0000256" key="1">
    <source>
        <dbReference type="SAM" id="MobiDB-lite"/>
    </source>
</evidence>